<dbReference type="NCBIfam" id="NF033594">
    <property type="entry name" value="transpos_ISNCY_2"/>
    <property type="match status" value="1"/>
</dbReference>
<dbReference type="RefSeq" id="WP_183949600.1">
    <property type="nucleotide sequence ID" value="NZ_JACIDB010000011.1"/>
</dbReference>
<dbReference type="SUPFAM" id="SSF46689">
    <property type="entry name" value="Homeodomain-like"/>
    <property type="match status" value="1"/>
</dbReference>
<keyword evidence="3" id="KW-1185">Reference proteome</keyword>
<protein>
    <submittedName>
        <fullName evidence="2">Transposase</fullName>
    </submittedName>
</protein>
<proteinExistence type="predicted"/>
<gene>
    <name evidence="2" type="ORF">GGR47_003357</name>
</gene>
<dbReference type="InterPro" id="IPR009057">
    <property type="entry name" value="Homeodomain-like_sf"/>
</dbReference>
<dbReference type="InterPro" id="IPR012337">
    <property type="entry name" value="RNaseH-like_sf"/>
</dbReference>
<name>A0AAW3TWQ2_9SPHN</name>
<sequence length="254" mass="29225">MTVLTMSAAEVSRFDTLMRLDRGEIRPVDAMALLGLERSQLYRLLKRFRRDGAAGLVSRKRGRPSNRRFSDAFRDQVVGIVRERYADFGPTLAREYLAERHGIRISCETLRQMMMAAGLWKDRAARRPRPYQPRYRRDCRGELIQVDGSKHWWFEDRGPQCTLLVYIDDATSELMHLEMVESESTFSYMRATRSYIERHGKPVALYSDKHSAFRNNTASANGDGMTHLGRALHALNIEIICANSPQAKGRVERA</sequence>
<dbReference type="Proteomes" id="UP000528945">
    <property type="component" value="Unassembled WGS sequence"/>
</dbReference>
<evidence type="ECO:0000313" key="3">
    <source>
        <dbReference type="Proteomes" id="UP000528945"/>
    </source>
</evidence>
<dbReference type="AlphaFoldDB" id="A0AAW3TWQ2"/>
<dbReference type="InterPro" id="IPR047797">
    <property type="entry name" value="ISNCY_transpos"/>
</dbReference>
<dbReference type="InterPro" id="IPR001584">
    <property type="entry name" value="Integrase_cat-core"/>
</dbReference>
<dbReference type="GO" id="GO:0015074">
    <property type="term" value="P:DNA integration"/>
    <property type="evidence" value="ECO:0007669"/>
    <property type="project" value="InterPro"/>
</dbReference>
<dbReference type="EMBL" id="JACIDB010000011">
    <property type="protein sequence ID" value="MBB3877089.1"/>
    <property type="molecule type" value="Genomic_DNA"/>
</dbReference>
<dbReference type="Gene3D" id="3.30.420.10">
    <property type="entry name" value="Ribonuclease H-like superfamily/Ribonuclease H"/>
    <property type="match status" value="1"/>
</dbReference>
<dbReference type="Pfam" id="PF13565">
    <property type="entry name" value="HTH_32"/>
    <property type="match status" value="1"/>
</dbReference>
<dbReference type="PANTHER" id="PTHR35004">
    <property type="entry name" value="TRANSPOSASE RV3428C-RELATED"/>
    <property type="match status" value="1"/>
</dbReference>
<evidence type="ECO:0000313" key="2">
    <source>
        <dbReference type="EMBL" id="MBB3877089.1"/>
    </source>
</evidence>
<organism evidence="2 3">
    <name type="scientific">Sphingomonas aquatilis</name>
    <dbReference type="NCBI Taxonomy" id="93063"/>
    <lineage>
        <taxon>Bacteria</taxon>
        <taxon>Pseudomonadati</taxon>
        <taxon>Pseudomonadota</taxon>
        <taxon>Alphaproteobacteria</taxon>
        <taxon>Sphingomonadales</taxon>
        <taxon>Sphingomonadaceae</taxon>
        <taxon>Sphingomonas</taxon>
    </lineage>
</organism>
<dbReference type="PANTHER" id="PTHR35004:SF7">
    <property type="entry name" value="INTEGRASE PROTEIN"/>
    <property type="match status" value="1"/>
</dbReference>
<dbReference type="SUPFAM" id="SSF53098">
    <property type="entry name" value="Ribonuclease H-like"/>
    <property type="match status" value="1"/>
</dbReference>
<accession>A0AAW3TWQ2</accession>
<dbReference type="GO" id="GO:0003676">
    <property type="term" value="F:nucleic acid binding"/>
    <property type="evidence" value="ECO:0007669"/>
    <property type="project" value="InterPro"/>
</dbReference>
<reference evidence="2 3" key="1">
    <citation type="submission" date="2020-08" db="EMBL/GenBank/DDBJ databases">
        <title>Genomic Encyclopedia of Type Strains, Phase IV (KMG-IV): sequencing the most valuable type-strain genomes for metagenomic binning, comparative biology and taxonomic classification.</title>
        <authorList>
            <person name="Goeker M."/>
        </authorList>
    </citation>
    <scope>NUCLEOTIDE SEQUENCE [LARGE SCALE GENOMIC DNA]</scope>
    <source>
        <strain evidence="2 3">DSM 15581</strain>
    </source>
</reference>
<feature type="domain" description="Integrase catalytic" evidence="1">
    <location>
        <begin position="129"/>
        <end position="254"/>
    </location>
</feature>
<dbReference type="InterPro" id="IPR036397">
    <property type="entry name" value="RNaseH_sf"/>
</dbReference>
<evidence type="ECO:0000259" key="1">
    <source>
        <dbReference type="PROSITE" id="PS50994"/>
    </source>
</evidence>
<comment type="caution">
    <text evidence="2">The sequence shown here is derived from an EMBL/GenBank/DDBJ whole genome shotgun (WGS) entry which is preliminary data.</text>
</comment>
<dbReference type="PROSITE" id="PS50994">
    <property type="entry name" value="INTEGRASE"/>
    <property type="match status" value="1"/>
</dbReference>
<feature type="non-terminal residue" evidence="2">
    <location>
        <position position="254"/>
    </location>
</feature>